<accession>A0ACC2GKR9</accession>
<comment type="caution">
    <text evidence="1">The sequence shown here is derived from an EMBL/GenBank/DDBJ whole genome shotgun (WGS) entry which is preliminary data.</text>
</comment>
<dbReference type="EMBL" id="CM055739">
    <property type="protein sequence ID" value="KAJ8004060.1"/>
    <property type="molecule type" value="Genomic_DNA"/>
</dbReference>
<evidence type="ECO:0000313" key="2">
    <source>
        <dbReference type="Proteomes" id="UP001157502"/>
    </source>
</evidence>
<gene>
    <name evidence="1" type="ORF">DPEC_G00154870</name>
</gene>
<evidence type="ECO:0000313" key="1">
    <source>
        <dbReference type="EMBL" id="KAJ8004060.1"/>
    </source>
</evidence>
<proteinExistence type="predicted"/>
<sequence>MADGGVRSQYESSGPDSVINLSISSKSTMENGDVVKGVLTNGLDSQKQTVMSLSNAQSQALLQQLSLSPAQQQLLFQQAQHQLLAAAVQQHTANQAVNNSSTTGSAISASAATPVNAQLPLSQPIHITPLQQQGLQQFVLVQPGHSMATQLQPTQFFISQTAQGQPSMFYNPCLMQAQNLLTQVPQSQANLLQNPTLTIAPQPSTPTRAIASTPGQFFPNSQTPPHKGVGSPSLEDVNELEELEVFAKAFKQRRIRLGFTQGDVGLAMGKLYGNDFSQTTISRFEALNLSFKNMCKLKPLLEKWLNDAEHMTSESSPSLSPLGSGHGSPGTSSDLMNRRRKKRTSIDTNIRVALERSFLQQNQKPSSEEISLIADQLNMEKEVIRVWFCNRRQKEKRINPPSSSALHRSMFAAPTTACMVNTVPQTTVTVSPSGPVTTLSLTGTSLASASSNTASVISSTPTVASVSLTPSSAVATTVSQPSVAVTQSGPMLYSNGGGLAAMAAAAAGITPSLMPSSQFNTRGTLLNLSTGGLGGALATIQALASSGSFPITTMDGNGNLLFANTSTPGSASGLVNTPFS</sequence>
<keyword evidence="2" id="KW-1185">Reference proteome</keyword>
<name>A0ACC2GKR9_DALPE</name>
<protein>
    <submittedName>
        <fullName evidence="1">Uncharacterized protein</fullName>
    </submittedName>
</protein>
<reference evidence="1" key="1">
    <citation type="submission" date="2021-05" db="EMBL/GenBank/DDBJ databases">
        <authorList>
            <person name="Pan Q."/>
            <person name="Jouanno E."/>
            <person name="Zahm M."/>
            <person name="Klopp C."/>
            <person name="Cabau C."/>
            <person name="Louis A."/>
            <person name="Berthelot C."/>
            <person name="Parey E."/>
            <person name="Roest Crollius H."/>
            <person name="Montfort J."/>
            <person name="Robinson-Rechavi M."/>
            <person name="Bouchez O."/>
            <person name="Lampietro C."/>
            <person name="Lopez Roques C."/>
            <person name="Donnadieu C."/>
            <person name="Postlethwait J."/>
            <person name="Bobe J."/>
            <person name="Dillon D."/>
            <person name="Chandos A."/>
            <person name="von Hippel F."/>
            <person name="Guiguen Y."/>
        </authorList>
    </citation>
    <scope>NUCLEOTIDE SEQUENCE</scope>
    <source>
        <strain evidence="1">YG-Jan2019</strain>
    </source>
</reference>
<dbReference type="Proteomes" id="UP001157502">
    <property type="component" value="Chromosome 12"/>
</dbReference>
<organism evidence="1 2">
    <name type="scientific">Dallia pectoralis</name>
    <name type="common">Alaska blackfish</name>
    <dbReference type="NCBI Taxonomy" id="75939"/>
    <lineage>
        <taxon>Eukaryota</taxon>
        <taxon>Metazoa</taxon>
        <taxon>Chordata</taxon>
        <taxon>Craniata</taxon>
        <taxon>Vertebrata</taxon>
        <taxon>Euteleostomi</taxon>
        <taxon>Actinopterygii</taxon>
        <taxon>Neopterygii</taxon>
        <taxon>Teleostei</taxon>
        <taxon>Protacanthopterygii</taxon>
        <taxon>Esociformes</taxon>
        <taxon>Umbridae</taxon>
        <taxon>Dallia</taxon>
    </lineage>
</organism>